<dbReference type="GO" id="GO:0003700">
    <property type="term" value="F:DNA-binding transcription factor activity"/>
    <property type="evidence" value="ECO:0007669"/>
    <property type="project" value="InterPro"/>
</dbReference>
<dbReference type="SMART" id="SM00347">
    <property type="entry name" value="HTH_MARR"/>
    <property type="match status" value="1"/>
</dbReference>
<sequence>MGTRHDAALELVLSLHRLLRSLRRAGPTGGLQPTQLILLSQLTEAGPSRVGVLADRVPCSQPTATAAVAELEGAGLVCREPDPTDGRATRVAITDKGTDALLGVAHGEAEALLQRLGSLGTPEAEHVLAAAPLLRRLADTSAHPDRA</sequence>
<gene>
    <name evidence="2" type="ORF">SCA03_06280</name>
</gene>
<dbReference type="PANTHER" id="PTHR39515">
    <property type="entry name" value="CONSERVED PROTEIN"/>
    <property type="match status" value="1"/>
</dbReference>
<dbReference type="Pfam" id="PF01047">
    <property type="entry name" value="MarR"/>
    <property type="match status" value="1"/>
</dbReference>
<dbReference type="InterPro" id="IPR036390">
    <property type="entry name" value="WH_DNA-bd_sf"/>
</dbReference>
<dbReference type="InterPro" id="IPR001845">
    <property type="entry name" value="HTH_ArsR_DNA-bd_dom"/>
</dbReference>
<dbReference type="PROSITE" id="PS50995">
    <property type="entry name" value="HTH_MARR_2"/>
    <property type="match status" value="1"/>
</dbReference>
<dbReference type="SMART" id="SM00418">
    <property type="entry name" value="HTH_ARSR"/>
    <property type="match status" value="1"/>
</dbReference>
<organism evidence="2 3">
    <name type="scientific">Streptomyces cacaoi</name>
    <dbReference type="NCBI Taxonomy" id="1898"/>
    <lineage>
        <taxon>Bacteria</taxon>
        <taxon>Bacillati</taxon>
        <taxon>Actinomycetota</taxon>
        <taxon>Actinomycetes</taxon>
        <taxon>Kitasatosporales</taxon>
        <taxon>Streptomycetaceae</taxon>
        <taxon>Streptomyces</taxon>
    </lineage>
</organism>
<dbReference type="InterPro" id="IPR000835">
    <property type="entry name" value="HTH_MarR-typ"/>
</dbReference>
<dbReference type="RefSeq" id="WP_030889802.1">
    <property type="nucleotide sequence ID" value="NZ_BJMM01000002.1"/>
</dbReference>
<dbReference type="PANTHER" id="PTHR39515:SF2">
    <property type="entry name" value="HTH-TYPE TRANSCRIPTIONAL REGULATOR RV0880"/>
    <property type="match status" value="1"/>
</dbReference>
<evidence type="ECO:0000313" key="3">
    <source>
        <dbReference type="Proteomes" id="UP000319210"/>
    </source>
</evidence>
<comment type="caution">
    <text evidence="2">The sequence shown here is derived from an EMBL/GenBank/DDBJ whole genome shotgun (WGS) entry which is preliminary data.</text>
</comment>
<protein>
    <recommendedName>
        <fullName evidence="1">HTH marR-type domain-containing protein</fullName>
    </recommendedName>
</protein>
<dbReference type="Proteomes" id="UP000319210">
    <property type="component" value="Unassembled WGS sequence"/>
</dbReference>
<dbReference type="EMBL" id="BJMM01000002">
    <property type="protein sequence ID" value="GEB48077.1"/>
    <property type="molecule type" value="Genomic_DNA"/>
</dbReference>
<evidence type="ECO:0000313" key="2">
    <source>
        <dbReference type="EMBL" id="GEB48077.1"/>
    </source>
</evidence>
<feature type="domain" description="HTH marR-type" evidence="1">
    <location>
        <begin position="8"/>
        <end position="139"/>
    </location>
</feature>
<dbReference type="OrthoDB" id="69852at2"/>
<dbReference type="AlphaFoldDB" id="A0A4Y3QTT1"/>
<dbReference type="SUPFAM" id="SSF46785">
    <property type="entry name" value="Winged helix' DNA-binding domain"/>
    <property type="match status" value="1"/>
</dbReference>
<reference evidence="2 3" key="1">
    <citation type="submission" date="2019-06" db="EMBL/GenBank/DDBJ databases">
        <title>Whole genome shotgun sequence of Streptomyces cacaoi subsp. cacaoi NBRC 12748.</title>
        <authorList>
            <person name="Hosoyama A."/>
            <person name="Uohara A."/>
            <person name="Ohji S."/>
            <person name="Ichikawa N."/>
        </authorList>
    </citation>
    <scope>NUCLEOTIDE SEQUENCE [LARGE SCALE GENOMIC DNA]</scope>
    <source>
        <strain evidence="2 3">NBRC 12748</strain>
    </source>
</reference>
<keyword evidence="3" id="KW-1185">Reference proteome</keyword>
<accession>A0A4Y3QTT1</accession>
<dbReference type="InterPro" id="IPR052526">
    <property type="entry name" value="HTH-type_Bedaq_tolerance"/>
</dbReference>
<dbReference type="Gene3D" id="1.10.10.10">
    <property type="entry name" value="Winged helix-like DNA-binding domain superfamily/Winged helix DNA-binding domain"/>
    <property type="match status" value="1"/>
</dbReference>
<evidence type="ECO:0000259" key="1">
    <source>
        <dbReference type="PROSITE" id="PS50995"/>
    </source>
</evidence>
<name>A0A4Y3QTT1_STRCI</name>
<proteinExistence type="predicted"/>
<dbReference type="InterPro" id="IPR036388">
    <property type="entry name" value="WH-like_DNA-bd_sf"/>
</dbReference>